<dbReference type="OrthoDB" id="9766486at2"/>
<dbReference type="InterPro" id="IPR045851">
    <property type="entry name" value="AMP-bd_C_sf"/>
</dbReference>
<dbReference type="PROSITE" id="PS00455">
    <property type="entry name" value="AMP_BINDING"/>
    <property type="match status" value="1"/>
</dbReference>
<proteinExistence type="predicted"/>
<accession>A0A556ACB8</accession>
<gene>
    <name evidence="3" type="ORF">FOZ76_22265</name>
</gene>
<dbReference type="NCBIfam" id="NF006181">
    <property type="entry name" value="PRK08314.1"/>
    <property type="match status" value="1"/>
</dbReference>
<evidence type="ECO:0000313" key="4">
    <source>
        <dbReference type="Proteomes" id="UP000318405"/>
    </source>
</evidence>
<dbReference type="InterPro" id="IPR042099">
    <property type="entry name" value="ANL_N_sf"/>
</dbReference>
<protein>
    <submittedName>
        <fullName evidence="3">AMP-binding protein</fullName>
    </submittedName>
</protein>
<dbReference type="Proteomes" id="UP000318405">
    <property type="component" value="Unassembled WGS sequence"/>
</dbReference>
<organism evidence="3 4">
    <name type="scientific">Verticiella sediminum</name>
    <dbReference type="NCBI Taxonomy" id="1247510"/>
    <lineage>
        <taxon>Bacteria</taxon>
        <taxon>Pseudomonadati</taxon>
        <taxon>Pseudomonadota</taxon>
        <taxon>Betaproteobacteria</taxon>
        <taxon>Burkholderiales</taxon>
        <taxon>Alcaligenaceae</taxon>
        <taxon>Verticiella</taxon>
    </lineage>
</organism>
<dbReference type="InterPro" id="IPR000873">
    <property type="entry name" value="AMP-dep_synth/lig_dom"/>
</dbReference>
<keyword evidence="4" id="KW-1185">Reference proteome</keyword>
<evidence type="ECO:0000259" key="1">
    <source>
        <dbReference type="Pfam" id="PF00501"/>
    </source>
</evidence>
<feature type="domain" description="AMP-binding enzyme C-terminal" evidence="2">
    <location>
        <begin position="468"/>
        <end position="545"/>
    </location>
</feature>
<dbReference type="SUPFAM" id="SSF56801">
    <property type="entry name" value="Acetyl-CoA synthetase-like"/>
    <property type="match status" value="1"/>
</dbReference>
<feature type="domain" description="AMP-dependent synthetase/ligase" evidence="1">
    <location>
        <begin position="29"/>
        <end position="414"/>
    </location>
</feature>
<reference evidence="3 4" key="1">
    <citation type="submission" date="2019-07" db="EMBL/GenBank/DDBJ databases">
        <title>Qingshengfaniella alkalisoli gen. nov., sp. nov., isolated from saline soil.</title>
        <authorList>
            <person name="Xu L."/>
            <person name="Huang X.-X."/>
            <person name="Sun J.-Q."/>
        </authorList>
    </citation>
    <scope>NUCLEOTIDE SEQUENCE [LARGE SCALE GENOMIC DNA]</scope>
    <source>
        <strain evidence="3 4">DSM 27279</strain>
    </source>
</reference>
<dbReference type="PANTHER" id="PTHR43767">
    <property type="entry name" value="LONG-CHAIN-FATTY-ACID--COA LIGASE"/>
    <property type="match status" value="1"/>
</dbReference>
<dbReference type="EMBL" id="VLTJ01000039">
    <property type="protein sequence ID" value="TSH90536.1"/>
    <property type="molecule type" value="Genomic_DNA"/>
</dbReference>
<dbReference type="InterPro" id="IPR050237">
    <property type="entry name" value="ATP-dep_AMP-bd_enzyme"/>
</dbReference>
<evidence type="ECO:0000259" key="2">
    <source>
        <dbReference type="Pfam" id="PF13193"/>
    </source>
</evidence>
<dbReference type="PANTHER" id="PTHR43767:SF1">
    <property type="entry name" value="NONRIBOSOMAL PEPTIDE SYNTHASE PES1 (EUROFUNG)-RELATED"/>
    <property type="match status" value="1"/>
</dbReference>
<dbReference type="Gene3D" id="3.30.300.30">
    <property type="match status" value="1"/>
</dbReference>
<evidence type="ECO:0000313" key="3">
    <source>
        <dbReference type="EMBL" id="TSH90536.1"/>
    </source>
</evidence>
<dbReference type="GO" id="GO:0016878">
    <property type="term" value="F:acid-thiol ligase activity"/>
    <property type="evidence" value="ECO:0007669"/>
    <property type="project" value="UniProtKB-ARBA"/>
</dbReference>
<comment type="caution">
    <text evidence="3">The sequence shown here is derived from an EMBL/GenBank/DDBJ whole genome shotgun (WGS) entry which is preliminary data.</text>
</comment>
<dbReference type="RefSeq" id="WP_143950453.1">
    <property type="nucleotide sequence ID" value="NZ_BAABMB010000003.1"/>
</dbReference>
<dbReference type="InterPro" id="IPR025110">
    <property type="entry name" value="AMP-bd_C"/>
</dbReference>
<name>A0A556ACB8_9BURK</name>
<dbReference type="Gene3D" id="3.40.50.12780">
    <property type="entry name" value="N-terminal domain of ligase-like"/>
    <property type="match status" value="1"/>
</dbReference>
<dbReference type="Pfam" id="PF00501">
    <property type="entry name" value="AMP-binding"/>
    <property type="match status" value="1"/>
</dbReference>
<dbReference type="InterPro" id="IPR020845">
    <property type="entry name" value="AMP-binding_CS"/>
</dbReference>
<dbReference type="AlphaFoldDB" id="A0A556ACB8"/>
<dbReference type="Pfam" id="PF13193">
    <property type="entry name" value="AMP-binding_C"/>
    <property type="match status" value="1"/>
</dbReference>
<sequence>MFTRHYPFWPPHASKTLTVPKTSLCYNLDVAATRYPGKPAIVYYGEVIDYTRLKREVEALAGYLHDVCGVRRGDRVLLNVQNSPQFIIGYYGILRANAVVVPANPMLKADELRYLMQDSQANTAVFGQENLPEWEPLLADGTLQHGVSAPYSHYLPAEPAVGALPDIVQARTVPLPDAPASATLIGWSAMLESGHAAPELTVGSDDLAVLPYTSGTTGAPKGCMHTHGSVMSTAAAQAVWMPSGGDRIGLAVLPMFHVTGMQSGMNVPILAGETSVVMTRWDREVAAQLIEKYRVSAMGGITTMMIDFLANPDVEKYDLSSLRYLSGGGAAMPQAVAERLKKVIGLEFIEGYGLSETIAPTHINPPHRPKQQCAGIPIFNTDARVIDVETREEKGPGETGEIVVNGPQVFKGYWRRPEATAESFIEIDGKPFFRTGDLGHYDDEGYFFITDRLKRMINASGYKVWPAEVEAMLYGHPAVSEACVIASRDPHRGETVKAVIVLRRDAVGTVEPEDITAWAREKMAAYKVPRLVEFVDALPKTATGKVFWRKLQELENTKEKA</sequence>